<dbReference type="RefSeq" id="WP_014402474.1">
    <property type="nucleotide sequence ID" value="NC_017033.1"/>
</dbReference>
<dbReference type="Pfam" id="PF26079">
    <property type="entry name" value="Baseplate_J_C"/>
    <property type="match status" value="1"/>
</dbReference>
<evidence type="ECO:0000313" key="4">
    <source>
        <dbReference type="Proteomes" id="UP000005234"/>
    </source>
</evidence>
<reference evidence="3" key="1">
    <citation type="submission" date="2012-02" db="EMBL/GenBank/DDBJ databases">
        <title>The complete genome of Frateuria aurantia DSM 6220.</title>
        <authorList>
            <consortium name="US DOE Joint Genome Institute (JGI-PGF)"/>
            <person name="Lucas S."/>
            <person name="Copeland A."/>
            <person name="Lapidus A."/>
            <person name="Glavina del Rio T."/>
            <person name="Dalin E."/>
            <person name="Tice H."/>
            <person name="Bruce D."/>
            <person name="Goodwin L."/>
            <person name="Pitluck S."/>
            <person name="Peters L."/>
            <person name="Ovchinnikova G."/>
            <person name="Teshima H."/>
            <person name="Kyrpides N."/>
            <person name="Mavromatis K."/>
            <person name="Ivanova N."/>
            <person name="Brettin T."/>
            <person name="Detter J.C."/>
            <person name="Han C."/>
            <person name="Larimer F."/>
            <person name="Land M."/>
            <person name="Hauser L."/>
            <person name="Markowitz V."/>
            <person name="Cheng J.-F."/>
            <person name="Hugenholtz P."/>
            <person name="Woyke T."/>
            <person name="Wu D."/>
            <person name="Brambilla E."/>
            <person name="Klenk H.-P."/>
            <person name="Eisen J.A."/>
        </authorList>
    </citation>
    <scope>NUCLEOTIDE SEQUENCE</scope>
    <source>
        <strain evidence="3">DSM 6220</strain>
    </source>
</reference>
<sequence>MSLIDLSQLPVPDVVETLAYEDIFQALLTDLMAAAGDSWTSAMETDPVMKLMEVCAYRELMLRARVNDAVKGCFLSTATGSDLDNLAAFFQVERETVMPADASTGTAAVMESDDALRVRVGLAPSSFSVAGPEEAYEYWARTASTHIVDAKATSPNPGEVVVAVLADSADGTASDDIVAAVQAILSDDDVRPMTDQVTVQSAAIVGFAVAATLPTYSGPDPSVALSAAADGLNTYLASAKKIGVSVTRAGIIAALKVAGIQNVILTEPAEDVAISDTQAGNCTGITLTPGTTVD</sequence>
<dbReference type="InterPro" id="IPR014507">
    <property type="entry name" value="Baseplate_assembly_J_pred"/>
</dbReference>
<organism evidence="3 4">
    <name type="scientific">Frateuria aurantia (strain ATCC 33424 / DSM 6220 / KCTC 2777 / LMG 1558 / NBRC 3245 / NCIMB 13370)</name>
    <name type="common">Acetobacter aurantius</name>
    <dbReference type="NCBI Taxonomy" id="767434"/>
    <lineage>
        <taxon>Bacteria</taxon>
        <taxon>Pseudomonadati</taxon>
        <taxon>Pseudomonadota</taxon>
        <taxon>Gammaproteobacteria</taxon>
        <taxon>Lysobacterales</taxon>
        <taxon>Rhodanobacteraceae</taxon>
        <taxon>Frateuria</taxon>
    </lineage>
</organism>
<dbReference type="STRING" id="767434.Fraau_1004"/>
<dbReference type="AlphaFoldDB" id="H8L2K1"/>
<dbReference type="KEGG" id="fau:Fraau_1004"/>
<feature type="domain" description="Baseplate J-like C-terminal" evidence="2">
    <location>
        <begin position="209"/>
        <end position="288"/>
    </location>
</feature>
<keyword evidence="4" id="KW-1185">Reference proteome</keyword>
<evidence type="ECO:0000259" key="2">
    <source>
        <dbReference type="Pfam" id="PF26079"/>
    </source>
</evidence>
<gene>
    <name evidence="3" type="ordered locus">Fraau_1004</name>
</gene>
<accession>H8L2K1</accession>
<dbReference type="OrthoDB" id="9793802at2"/>
<dbReference type="eggNOG" id="COG3948">
    <property type="taxonomic scope" value="Bacteria"/>
</dbReference>
<name>H8L2K1_FRAAD</name>
<feature type="domain" description="Baseplate J-like central" evidence="1">
    <location>
        <begin position="129"/>
        <end position="200"/>
    </location>
</feature>
<dbReference type="PANTHER" id="PTHR35862:SF1">
    <property type="entry name" value="FELS-2 PROPHAGE PROTEIN"/>
    <property type="match status" value="1"/>
</dbReference>
<dbReference type="HOGENOM" id="CLU_046415_0_0_6"/>
<dbReference type="InterPro" id="IPR052726">
    <property type="entry name" value="Phage_Baseplate_Hub"/>
</dbReference>
<dbReference type="EMBL" id="CP003350">
    <property type="protein sequence ID" value="AFC85468.1"/>
    <property type="molecule type" value="Genomic_DNA"/>
</dbReference>
<evidence type="ECO:0000259" key="1">
    <source>
        <dbReference type="Pfam" id="PF26078"/>
    </source>
</evidence>
<dbReference type="InterPro" id="IPR058531">
    <property type="entry name" value="Baseplate_J_M"/>
</dbReference>
<evidence type="ECO:0000313" key="3">
    <source>
        <dbReference type="EMBL" id="AFC85468.1"/>
    </source>
</evidence>
<dbReference type="PANTHER" id="PTHR35862">
    <property type="entry name" value="FELS-2 PROPHAGE PROTEIN"/>
    <property type="match status" value="1"/>
</dbReference>
<dbReference type="PIRSF" id="PIRSF020481">
    <property type="entry name" value="BAP"/>
    <property type="match status" value="1"/>
</dbReference>
<dbReference type="Pfam" id="PF26078">
    <property type="entry name" value="Baseplate_J_M"/>
    <property type="match status" value="1"/>
</dbReference>
<dbReference type="Proteomes" id="UP000005234">
    <property type="component" value="Chromosome"/>
</dbReference>
<dbReference type="InterPro" id="IPR058530">
    <property type="entry name" value="Baseplate_J-like_C"/>
</dbReference>
<proteinExistence type="predicted"/>
<protein>
    <submittedName>
        <fullName evidence="3">Phage-related baseplate assembly protein</fullName>
    </submittedName>
</protein>